<dbReference type="STRING" id="574376.BAMA_22395"/>
<accession>A0A073JZ74</accession>
<reference evidence="1 2" key="1">
    <citation type="submission" date="2014-06" db="EMBL/GenBank/DDBJ databases">
        <title>Draft genome sequence of Bacillus manliponensis JCM 15802 (MCCC 1A00708).</title>
        <authorList>
            <person name="Lai Q."/>
            <person name="Liu Y."/>
            <person name="Shao Z."/>
        </authorList>
    </citation>
    <scope>NUCLEOTIDE SEQUENCE [LARGE SCALE GENOMIC DNA]</scope>
    <source>
        <strain evidence="1 2">JCM 15802</strain>
    </source>
</reference>
<evidence type="ECO:0000313" key="2">
    <source>
        <dbReference type="Proteomes" id="UP000027822"/>
    </source>
</evidence>
<dbReference type="OrthoDB" id="2848986at2"/>
<dbReference type="AlphaFoldDB" id="A0A073JZ74"/>
<dbReference type="EMBL" id="JOTN01000007">
    <property type="protein sequence ID" value="KEK19545.1"/>
    <property type="molecule type" value="Genomic_DNA"/>
</dbReference>
<evidence type="ECO:0008006" key="3">
    <source>
        <dbReference type="Google" id="ProtNLM"/>
    </source>
</evidence>
<dbReference type="RefSeq" id="WP_034638874.1">
    <property type="nucleotide sequence ID" value="NZ_CBCSJC010000005.1"/>
</dbReference>
<proteinExistence type="predicted"/>
<dbReference type="Proteomes" id="UP000027822">
    <property type="component" value="Unassembled WGS sequence"/>
</dbReference>
<name>A0A073JZ74_9BACI</name>
<dbReference type="eggNOG" id="ENOG5032H60">
    <property type="taxonomic scope" value="Bacteria"/>
</dbReference>
<gene>
    <name evidence="1" type="ORF">BAMA_22395</name>
</gene>
<organism evidence="1 2">
    <name type="scientific">Bacillus manliponensis</name>
    <dbReference type="NCBI Taxonomy" id="574376"/>
    <lineage>
        <taxon>Bacteria</taxon>
        <taxon>Bacillati</taxon>
        <taxon>Bacillota</taxon>
        <taxon>Bacilli</taxon>
        <taxon>Bacillales</taxon>
        <taxon>Bacillaceae</taxon>
        <taxon>Bacillus</taxon>
        <taxon>Bacillus cereus group</taxon>
    </lineage>
</organism>
<protein>
    <recommendedName>
        <fullName evidence="3">Group-specific protein</fullName>
    </recommendedName>
</protein>
<comment type="caution">
    <text evidence="1">The sequence shown here is derived from an EMBL/GenBank/DDBJ whole genome shotgun (WGS) entry which is preliminary data.</text>
</comment>
<keyword evidence="2" id="KW-1185">Reference proteome</keyword>
<evidence type="ECO:0000313" key="1">
    <source>
        <dbReference type="EMBL" id="KEK19545.1"/>
    </source>
</evidence>
<sequence>MKLEQGWQTSFLEVVQQSEFKKGASLQQLLFQDGEEVEELVDDYGYEEIVNREHDEEIEDILGEDLFYTLERHVLSVANPEGKLISFLDGLGFHVLDWIVLLETEFGVKSALFSSEVVKQIEKRFKMFPYVEGDKTIFHMTLEEAIDLLESVTGLAVKSKMNIK</sequence>